<feature type="compositionally biased region" description="Basic and acidic residues" evidence="14">
    <location>
        <begin position="362"/>
        <end position="402"/>
    </location>
</feature>
<accession>F5HH93</accession>
<proteinExistence type="inferred from homology"/>
<gene>
    <name evidence="16" type="ORF">NCU06826</name>
</gene>
<dbReference type="PaxDb" id="5141-EFNCRP00000006807"/>
<dbReference type="AlphaFoldDB" id="F5HH93"/>
<dbReference type="GO" id="GO:0005634">
    <property type="term" value="C:nucleus"/>
    <property type="evidence" value="ECO:0007669"/>
    <property type="project" value="UniProtKB-SubCell"/>
</dbReference>
<dbReference type="RefSeq" id="XP_963667.3">
    <property type="nucleotide sequence ID" value="XM_958574.3"/>
</dbReference>
<dbReference type="GO" id="GO:0048476">
    <property type="term" value="C:Holliday junction resolvase complex"/>
    <property type="evidence" value="ECO:0000318"/>
    <property type="project" value="GO_Central"/>
</dbReference>
<evidence type="ECO:0000256" key="4">
    <source>
        <dbReference type="ARBA" id="ARBA00022722"/>
    </source>
</evidence>
<feature type="compositionally biased region" description="Low complexity" evidence="14">
    <location>
        <begin position="341"/>
        <end position="358"/>
    </location>
</feature>
<dbReference type="GO" id="GO:0000712">
    <property type="term" value="P:resolution of meiotic recombination intermediates"/>
    <property type="evidence" value="ECO:0000318"/>
    <property type="project" value="GO_Central"/>
</dbReference>
<organism evidence="16 17">
    <name type="scientific">Neurospora crassa (strain ATCC 24698 / 74-OR23-1A / CBS 708.71 / DSM 1257 / FGSC 987)</name>
    <dbReference type="NCBI Taxonomy" id="367110"/>
    <lineage>
        <taxon>Eukaryota</taxon>
        <taxon>Fungi</taxon>
        <taxon>Dikarya</taxon>
        <taxon>Ascomycota</taxon>
        <taxon>Pezizomycotina</taxon>
        <taxon>Sordariomycetes</taxon>
        <taxon>Sordariomycetidae</taxon>
        <taxon>Sordariales</taxon>
        <taxon>Sordariaceae</taxon>
        <taxon>Neurospora</taxon>
    </lineage>
</organism>
<feature type="domain" description="ERCC4" evidence="15">
    <location>
        <begin position="422"/>
        <end position="692"/>
    </location>
</feature>
<evidence type="ECO:0000256" key="3">
    <source>
        <dbReference type="ARBA" id="ARBA00005313"/>
    </source>
</evidence>
<comment type="similarity">
    <text evidence="3">Belongs to the EME1/MMS4 family.</text>
</comment>
<dbReference type="PANTHER" id="PTHR21077">
    <property type="entry name" value="EME1 PROTEIN"/>
    <property type="match status" value="1"/>
</dbReference>
<comment type="cofactor">
    <cofactor evidence="1">
        <name>Mg(2+)</name>
        <dbReference type="ChEBI" id="CHEBI:18420"/>
    </cofactor>
</comment>
<keyword evidence="9" id="KW-0460">Magnesium</keyword>
<dbReference type="STRING" id="367110.F5HH93"/>
<evidence type="ECO:0000256" key="11">
    <source>
        <dbReference type="ARBA" id="ARBA00023204"/>
    </source>
</evidence>
<dbReference type="InterPro" id="IPR033310">
    <property type="entry name" value="Mms4/EME1/EME2"/>
</dbReference>
<evidence type="ECO:0000256" key="10">
    <source>
        <dbReference type="ARBA" id="ARBA00023172"/>
    </source>
</evidence>
<evidence type="ECO:0000256" key="5">
    <source>
        <dbReference type="ARBA" id="ARBA00022723"/>
    </source>
</evidence>
<protein>
    <recommendedName>
        <fullName evidence="15">ERCC4 domain-containing protein</fullName>
    </recommendedName>
</protein>
<evidence type="ECO:0000313" key="17">
    <source>
        <dbReference type="Proteomes" id="UP000001805"/>
    </source>
</evidence>
<evidence type="ECO:0000256" key="2">
    <source>
        <dbReference type="ARBA" id="ARBA00004123"/>
    </source>
</evidence>
<evidence type="ECO:0000256" key="6">
    <source>
        <dbReference type="ARBA" id="ARBA00022759"/>
    </source>
</evidence>
<dbReference type="GO" id="GO:0046872">
    <property type="term" value="F:metal ion binding"/>
    <property type="evidence" value="ECO:0007669"/>
    <property type="project" value="UniProtKB-KW"/>
</dbReference>
<feature type="region of interest" description="Disordered" evidence="14">
    <location>
        <begin position="555"/>
        <end position="583"/>
    </location>
</feature>
<dbReference type="Gene3D" id="3.40.50.10130">
    <property type="match status" value="1"/>
</dbReference>
<dbReference type="GO" id="GO:0004519">
    <property type="term" value="F:endonuclease activity"/>
    <property type="evidence" value="ECO:0007669"/>
    <property type="project" value="UniProtKB-KW"/>
</dbReference>
<dbReference type="Gene3D" id="1.10.150.670">
    <property type="entry name" value="Crossover junction endonuclease EME1, DNA-binding domain"/>
    <property type="match status" value="1"/>
</dbReference>
<evidence type="ECO:0000259" key="15">
    <source>
        <dbReference type="SMART" id="SM00891"/>
    </source>
</evidence>
<keyword evidence="7" id="KW-0227">DNA damage</keyword>
<dbReference type="CDD" id="cd22249">
    <property type="entry name" value="UDM1_RNF168_RNF169-like"/>
    <property type="match status" value="1"/>
</dbReference>
<name>F5HH93_NEUCR</name>
<dbReference type="GeneID" id="3879791"/>
<evidence type="ECO:0000256" key="12">
    <source>
        <dbReference type="ARBA" id="ARBA00023242"/>
    </source>
</evidence>
<dbReference type="CDD" id="cd20085">
    <property type="entry name" value="XPF_nuclease_Mms4"/>
    <property type="match status" value="1"/>
</dbReference>
<dbReference type="KEGG" id="ncr:NCU06826"/>
<reference evidence="16 17" key="1">
    <citation type="journal article" date="2003" name="Nature">
        <title>The genome sequence of the filamentous fungus Neurospora crassa.</title>
        <authorList>
            <person name="Galagan J.E."/>
            <person name="Calvo S.E."/>
            <person name="Borkovich K.A."/>
            <person name="Selker E.U."/>
            <person name="Read N.D."/>
            <person name="Jaffe D."/>
            <person name="FitzHugh W."/>
            <person name="Ma L.J."/>
            <person name="Smirnov S."/>
            <person name="Purcell S."/>
            <person name="Rehman B."/>
            <person name="Elkins T."/>
            <person name="Engels R."/>
            <person name="Wang S."/>
            <person name="Nielsen C.B."/>
            <person name="Butler J."/>
            <person name="Endrizzi M."/>
            <person name="Qui D."/>
            <person name="Ianakiev P."/>
            <person name="Bell-Pedersen D."/>
            <person name="Nelson M.A."/>
            <person name="Werner-Washburne M."/>
            <person name="Selitrennikoff C.P."/>
            <person name="Kinsey J.A."/>
            <person name="Braun E.L."/>
            <person name="Zelter A."/>
            <person name="Schulte U."/>
            <person name="Kothe G.O."/>
            <person name="Jedd G."/>
            <person name="Mewes W."/>
            <person name="Staben C."/>
            <person name="Marcotte E."/>
            <person name="Greenberg D."/>
            <person name="Roy A."/>
            <person name="Foley K."/>
            <person name="Naylor J."/>
            <person name="Stange-Thomann N."/>
            <person name="Barrett R."/>
            <person name="Gnerre S."/>
            <person name="Kamal M."/>
            <person name="Kamvysselis M."/>
            <person name="Mauceli E."/>
            <person name="Bielke C."/>
            <person name="Rudd S."/>
            <person name="Frishman D."/>
            <person name="Krystofova S."/>
            <person name="Rasmussen C."/>
            <person name="Metzenberg R.L."/>
            <person name="Perkins D.D."/>
            <person name="Kroken S."/>
            <person name="Cogoni C."/>
            <person name="Macino G."/>
            <person name="Catcheside D."/>
            <person name="Li W."/>
            <person name="Pratt R.J."/>
            <person name="Osmani S.A."/>
            <person name="DeSouza C.P."/>
            <person name="Glass L."/>
            <person name="Orbach M.J."/>
            <person name="Berglund J.A."/>
            <person name="Voelker R."/>
            <person name="Yarden O."/>
            <person name="Plamann M."/>
            <person name="Seiler S."/>
            <person name="Dunlap J."/>
            <person name="Radford A."/>
            <person name="Aramayo R."/>
            <person name="Natvig D.O."/>
            <person name="Alex L.A."/>
            <person name="Mannhaupt G."/>
            <person name="Ebbole D.J."/>
            <person name="Freitag M."/>
            <person name="Paulsen I."/>
            <person name="Sachs M.S."/>
            <person name="Lander E.S."/>
            <person name="Nusbaum C."/>
            <person name="Birren B."/>
        </authorList>
    </citation>
    <scope>NUCLEOTIDE SEQUENCE [LARGE SCALE GENOMIC DNA]</scope>
    <source>
        <strain evidence="17">ATCC 24698 / 74-OR23-1A / CBS 708.71 / DSM 1257 / FGSC 987</strain>
    </source>
</reference>
<keyword evidence="6" id="KW-0255">Endonuclease</keyword>
<evidence type="ECO:0000313" key="16">
    <source>
        <dbReference type="EMBL" id="EAA34431.3"/>
    </source>
</evidence>
<evidence type="ECO:0000256" key="7">
    <source>
        <dbReference type="ARBA" id="ARBA00022763"/>
    </source>
</evidence>
<keyword evidence="5" id="KW-0479">Metal-binding</keyword>
<keyword evidence="13" id="KW-0469">Meiosis</keyword>
<feature type="compositionally biased region" description="Polar residues" evidence="14">
    <location>
        <begin position="136"/>
        <end position="194"/>
    </location>
</feature>
<evidence type="ECO:0000256" key="13">
    <source>
        <dbReference type="ARBA" id="ARBA00023254"/>
    </source>
</evidence>
<evidence type="ECO:0000256" key="8">
    <source>
        <dbReference type="ARBA" id="ARBA00022801"/>
    </source>
</evidence>
<dbReference type="OrthoDB" id="343092at2759"/>
<dbReference type="SMART" id="SM00891">
    <property type="entry name" value="ERCC4"/>
    <property type="match status" value="1"/>
</dbReference>
<keyword evidence="11" id="KW-0234">DNA repair</keyword>
<evidence type="ECO:0000256" key="14">
    <source>
        <dbReference type="SAM" id="MobiDB-lite"/>
    </source>
</evidence>
<dbReference type="PANTHER" id="PTHR21077:SF5">
    <property type="entry name" value="CROSSOVER JUNCTION ENDONUCLEASE MMS4"/>
    <property type="match status" value="1"/>
</dbReference>
<keyword evidence="17" id="KW-1185">Reference proteome</keyword>
<keyword evidence="12" id="KW-0539">Nucleus</keyword>
<dbReference type="GO" id="GO:0006302">
    <property type="term" value="P:double-strand break repair"/>
    <property type="evidence" value="ECO:0000318"/>
    <property type="project" value="GO_Central"/>
</dbReference>
<dbReference type="EMBL" id="CM002237">
    <property type="protein sequence ID" value="EAA34431.3"/>
    <property type="molecule type" value="Genomic_DNA"/>
</dbReference>
<keyword evidence="4" id="KW-0540">Nuclease</keyword>
<dbReference type="InterPro" id="IPR047521">
    <property type="entry name" value="XPF_nuclease_EME1_ascomycetes"/>
</dbReference>
<dbReference type="FunFam" id="1.10.150.670:FF:000004">
    <property type="entry name" value="Crossover junction endonuclease EME1"/>
    <property type="match status" value="1"/>
</dbReference>
<dbReference type="GO" id="GO:0003677">
    <property type="term" value="F:DNA binding"/>
    <property type="evidence" value="ECO:0007669"/>
    <property type="project" value="InterPro"/>
</dbReference>
<feature type="compositionally biased region" description="Acidic residues" evidence="14">
    <location>
        <begin position="233"/>
        <end position="243"/>
    </location>
</feature>
<dbReference type="GO" id="GO:0031297">
    <property type="term" value="P:replication fork processing"/>
    <property type="evidence" value="ECO:0000318"/>
    <property type="project" value="GO_Central"/>
</dbReference>
<dbReference type="InterPro" id="IPR006166">
    <property type="entry name" value="ERCC4_domain"/>
</dbReference>
<keyword evidence="8" id="KW-0378">Hydrolase</keyword>
<dbReference type="GO" id="GO:0016787">
    <property type="term" value="F:hydrolase activity"/>
    <property type="evidence" value="ECO:0007669"/>
    <property type="project" value="UniProtKB-KW"/>
</dbReference>
<comment type="subcellular location">
    <subcellularLocation>
        <location evidence="2">Nucleus</location>
    </subcellularLocation>
</comment>
<feature type="compositionally biased region" description="Low complexity" evidence="14">
    <location>
        <begin position="260"/>
        <end position="276"/>
    </location>
</feature>
<dbReference type="InterPro" id="IPR042530">
    <property type="entry name" value="EME1/EME2_C"/>
</dbReference>
<dbReference type="Proteomes" id="UP000001805">
    <property type="component" value="Chromosome 6, Linkage Group II"/>
</dbReference>
<evidence type="ECO:0000256" key="9">
    <source>
        <dbReference type="ARBA" id="ARBA00022842"/>
    </source>
</evidence>
<feature type="compositionally biased region" description="Acidic residues" evidence="14">
    <location>
        <begin position="297"/>
        <end position="317"/>
    </location>
</feature>
<dbReference type="FunFam" id="3.40.50.10130:FF:000010">
    <property type="entry name" value="Crossover junction endonuclease eme1"/>
    <property type="match status" value="1"/>
</dbReference>
<dbReference type="GO" id="GO:0031573">
    <property type="term" value="P:mitotic intra-S DNA damage checkpoint signaling"/>
    <property type="evidence" value="ECO:0000318"/>
    <property type="project" value="GO_Central"/>
</dbReference>
<feature type="region of interest" description="Disordered" evidence="14">
    <location>
        <begin position="120"/>
        <end position="407"/>
    </location>
</feature>
<sequence>MPPEVISLLSSPEVEPRSTLVVNNMLSHVPPSAQKNVLDDDLDYDNFDLTADDVRPISTSKTPARKEQGLSTVDLTGDSQELKSIQGSARTMTQKKTPELDIDISSDGFLDIDSITRSTIRGERTSEPVRKRQRLSPVSESNSPKSRLAQTHTPAISQSLARLGPSRSSSSRVIEGFESSTSPDISGPNISKAAQPTYHDNDDNDDPFASPPPRFTREQKGKGPASTTPDVINIDDSDDDDPFADSPLKVNPNPRGPPRAATTAAAWDPISSSAPLPAKPSPHRSLGRSQSRFSPLEDSDEDIGADPLSNDEDDFPDISDLRFPANRLGNDLTGPTKRPFTKSASTTTGATRTKPAKGGTKKTAEERAKEREDKALEKKSAAERKRQEKEREKQQKAEEKQRAAARAEANKLKIRKEIATPEMIVDLPSSLPPATKIQMEEFLKKIDVKEINTWTSPVDNVVRWRRAVKSRYNEERHHYDPIPETIETEKIILVILPAAEFAKLAMGAEGHNLEAHVLKVQRHFPNHQTIYLIEGLKKLLSSNRNKRNNDFASVVRSRLAEDESASTSSSRRTNKKNDPPMTISESQIDAALLRLQLLYSMQIQETTCLQDTAHHLQLFTQNVAVAPYKRHQEDYLMKSAGFCMDSGQVRTAIGTEEAYVRMLQEVARITAPIAMGIANVYPRVGQLVRALEEGGPGTLEDIRRVINKEREVGEKRVGKAVSKRLWKIFTGRDEMSTEV</sequence>
<evidence type="ECO:0000256" key="1">
    <source>
        <dbReference type="ARBA" id="ARBA00001946"/>
    </source>
</evidence>
<dbReference type="InParanoid" id="F5HH93"/>
<keyword evidence="10" id="KW-0233">DNA recombination</keyword>
<dbReference type="VEuPathDB" id="FungiDB:NCU06826"/>
<feature type="compositionally biased region" description="Basic and acidic residues" evidence="14">
    <location>
        <begin position="120"/>
        <end position="130"/>
    </location>
</feature>
<dbReference type="Pfam" id="PF02732">
    <property type="entry name" value="ERCC4"/>
    <property type="match status" value="1"/>
</dbReference>